<dbReference type="STRING" id="4232.A0A251TWY9"/>
<feature type="chain" id="PRO_5013055395" evidence="2">
    <location>
        <begin position="20"/>
        <end position="235"/>
    </location>
</feature>
<dbReference type="InterPro" id="IPR011707">
    <property type="entry name" value="Cu-oxidase-like_N"/>
</dbReference>
<dbReference type="Gene3D" id="2.60.40.420">
    <property type="entry name" value="Cupredoxins - blue copper proteins"/>
    <property type="match status" value="1"/>
</dbReference>
<organism evidence="4 5">
    <name type="scientific">Helianthus annuus</name>
    <name type="common">Common sunflower</name>
    <dbReference type="NCBI Taxonomy" id="4232"/>
    <lineage>
        <taxon>Eukaryota</taxon>
        <taxon>Viridiplantae</taxon>
        <taxon>Streptophyta</taxon>
        <taxon>Embryophyta</taxon>
        <taxon>Tracheophyta</taxon>
        <taxon>Spermatophyta</taxon>
        <taxon>Magnoliopsida</taxon>
        <taxon>eudicotyledons</taxon>
        <taxon>Gunneridae</taxon>
        <taxon>Pentapetalae</taxon>
        <taxon>asterids</taxon>
        <taxon>campanulids</taxon>
        <taxon>Asterales</taxon>
        <taxon>Asteraceae</taxon>
        <taxon>Asteroideae</taxon>
        <taxon>Heliantheae alliance</taxon>
        <taxon>Heliantheae</taxon>
        <taxon>Helianthus</taxon>
    </lineage>
</organism>
<accession>A0A251TWY9</accession>
<dbReference type="InParanoid" id="A0A251TWY9"/>
<protein>
    <submittedName>
        <fullName evidence="4">Putative cupredoxin</fullName>
    </submittedName>
</protein>
<dbReference type="PANTHER" id="PTHR11709:SF9">
    <property type="entry name" value="LACCASE-7"/>
    <property type="match status" value="1"/>
</dbReference>
<feature type="domain" description="Plastocyanin-like" evidence="3">
    <location>
        <begin position="56"/>
        <end position="170"/>
    </location>
</feature>
<dbReference type="Pfam" id="PF07732">
    <property type="entry name" value="Cu-oxidase_3"/>
    <property type="match status" value="1"/>
</dbReference>
<comment type="similarity">
    <text evidence="1">Belongs to the multicopper oxidase family.</text>
</comment>
<dbReference type="InterPro" id="IPR045087">
    <property type="entry name" value="Cu-oxidase_fam"/>
</dbReference>
<dbReference type="InterPro" id="IPR008972">
    <property type="entry name" value="Cupredoxin"/>
</dbReference>
<dbReference type="SUPFAM" id="SSF49503">
    <property type="entry name" value="Cupredoxins"/>
    <property type="match status" value="1"/>
</dbReference>
<dbReference type="PANTHER" id="PTHR11709">
    <property type="entry name" value="MULTI-COPPER OXIDASE"/>
    <property type="match status" value="1"/>
</dbReference>
<dbReference type="EMBL" id="CM007898">
    <property type="protein sequence ID" value="OTG15658.1"/>
    <property type="molecule type" value="Genomic_DNA"/>
</dbReference>
<evidence type="ECO:0000259" key="3">
    <source>
        <dbReference type="Pfam" id="PF07732"/>
    </source>
</evidence>
<feature type="signal peptide" evidence="2">
    <location>
        <begin position="1"/>
        <end position="19"/>
    </location>
</feature>
<dbReference type="AlphaFoldDB" id="A0A251TWY9"/>
<reference evidence="5" key="1">
    <citation type="journal article" date="2017" name="Nature">
        <title>The sunflower genome provides insights into oil metabolism, flowering and Asterid evolution.</title>
        <authorList>
            <person name="Badouin H."/>
            <person name="Gouzy J."/>
            <person name="Grassa C.J."/>
            <person name="Murat F."/>
            <person name="Staton S.E."/>
            <person name="Cottret L."/>
            <person name="Lelandais-Briere C."/>
            <person name="Owens G.L."/>
            <person name="Carrere S."/>
            <person name="Mayjonade B."/>
            <person name="Legrand L."/>
            <person name="Gill N."/>
            <person name="Kane N.C."/>
            <person name="Bowers J.E."/>
            <person name="Hubner S."/>
            <person name="Bellec A."/>
            <person name="Berard A."/>
            <person name="Berges H."/>
            <person name="Blanchet N."/>
            <person name="Boniface M.C."/>
            <person name="Brunel D."/>
            <person name="Catrice O."/>
            <person name="Chaidir N."/>
            <person name="Claudel C."/>
            <person name="Donnadieu C."/>
            <person name="Faraut T."/>
            <person name="Fievet G."/>
            <person name="Helmstetter N."/>
            <person name="King M."/>
            <person name="Knapp S.J."/>
            <person name="Lai Z."/>
            <person name="Le Paslier M.C."/>
            <person name="Lippi Y."/>
            <person name="Lorenzon L."/>
            <person name="Mandel J.R."/>
            <person name="Marage G."/>
            <person name="Marchand G."/>
            <person name="Marquand E."/>
            <person name="Bret-Mestries E."/>
            <person name="Morien E."/>
            <person name="Nambeesan S."/>
            <person name="Nguyen T."/>
            <person name="Pegot-Espagnet P."/>
            <person name="Pouilly N."/>
            <person name="Raftis F."/>
            <person name="Sallet E."/>
            <person name="Schiex T."/>
            <person name="Thomas J."/>
            <person name="Vandecasteele C."/>
            <person name="Vares D."/>
            <person name="Vear F."/>
            <person name="Vautrin S."/>
            <person name="Crespi M."/>
            <person name="Mangin B."/>
            <person name="Burke J.M."/>
            <person name="Salse J."/>
            <person name="Munos S."/>
            <person name="Vincourt P."/>
            <person name="Rieseberg L.H."/>
            <person name="Langlade N.B."/>
        </authorList>
    </citation>
    <scope>NUCLEOTIDE SEQUENCE [LARGE SCALE GENOMIC DNA]</scope>
    <source>
        <strain evidence="5">cv. SF193</strain>
    </source>
</reference>
<gene>
    <name evidence="4" type="ORF">HannXRQ_Chr09g0262791</name>
</gene>
<keyword evidence="2" id="KW-0732">Signal</keyword>
<dbReference type="InterPro" id="IPR034288">
    <property type="entry name" value="CuRO_1_LCC"/>
</dbReference>
<dbReference type="CDD" id="cd13849">
    <property type="entry name" value="CuRO_1_LCC_plant"/>
    <property type="match status" value="1"/>
</dbReference>
<dbReference type="Proteomes" id="UP000215914">
    <property type="component" value="Chromosome 9"/>
</dbReference>
<keyword evidence="5" id="KW-1185">Reference proteome</keyword>
<evidence type="ECO:0000256" key="2">
    <source>
        <dbReference type="SAM" id="SignalP"/>
    </source>
</evidence>
<evidence type="ECO:0000313" key="5">
    <source>
        <dbReference type="Proteomes" id="UP000215914"/>
    </source>
</evidence>
<evidence type="ECO:0000313" key="4">
    <source>
        <dbReference type="EMBL" id="OTG15658.1"/>
    </source>
</evidence>
<sequence>MALFVVGLVLAFFTLSASAATVETSFHVVTICVCLYFIYNLGHCFSLTKVNAGMQVKNLTVNRLCQIQVIMAVNGNLPGPTLRVKEGDTIVVHVFNKSPYNLTIHWHGIFQRLTQWADGLQFVTQCPIRPRGNYTYTFNLTGQVGTFWWHAHSQWLRATVHGALIIRPRESQKYPFVKPYREDTIMLGEWWNAGPNDVESKIWRFQVGGAMFLRMRMFYLYRDAFWPVMAFYSLL</sequence>
<proteinExistence type="inferred from homology"/>
<dbReference type="GO" id="GO:0005507">
    <property type="term" value="F:copper ion binding"/>
    <property type="evidence" value="ECO:0007669"/>
    <property type="project" value="InterPro"/>
</dbReference>
<evidence type="ECO:0000256" key="1">
    <source>
        <dbReference type="ARBA" id="ARBA00010609"/>
    </source>
</evidence>
<name>A0A251TWY9_HELAN</name>